<dbReference type="InterPro" id="IPR006379">
    <property type="entry name" value="HAD-SF_hydro_IIB"/>
</dbReference>
<dbReference type="NCBIfam" id="TIGR01484">
    <property type="entry name" value="HAD-SF-IIB"/>
    <property type="match status" value="1"/>
</dbReference>
<evidence type="ECO:0000313" key="6">
    <source>
        <dbReference type="Proteomes" id="UP000437065"/>
    </source>
</evidence>
<dbReference type="Gene3D" id="3.30.70.1020">
    <property type="entry name" value="Trehalose-6-phosphate phosphatase related protein, domain 2"/>
    <property type="match status" value="1"/>
</dbReference>
<dbReference type="InterPro" id="IPR036412">
    <property type="entry name" value="HAD-like_sf"/>
</dbReference>
<accession>A0A6B0SUF7</accession>
<dbReference type="InterPro" id="IPR023214">
    <property type="entry name" value="HAD_sf"/>
</dbReference>
<comment type="pathway">
    <text evidence="1 4">Glycan biosynthesis; trehalose biosynthesis.</text>
</comment>
<dbReference type="RefSeq" id="WP_159668851.1">
    <property type="nucleotide sequence ID" value="NZ_WUUS01000009.1"/>
</dbReference>
<proteinExistence type="inferred from homology"/>
<organism evidence="5 6">
    <name type="scientific">Halobaculum saliterrae</name>
    <dbReference type="NCBI Taxonomy" id="2073113"/>
    <lineage>
        <taxon>Archaea</taxon>
        <taxon>Methanobacteriati</taxon>
        <taxon>Methanobacteriota</taxon>
        <taxon>Stenosarchaea group</taxon>
        <taxon>Halobacteria</taxon>
        <taxon>Halobacteriales</taxon>
        <taxon>Haloferacaceae</taxon>
        <taxon>Halobaculum</taxon>
    </lineage>
</organism>
<dbReference type="GO" id="GO:0005992">
    <property type="term" value="P:trehalose biosynthetic process"/>
    <property type="evidence" value="ECO:0007669"/>
    <property type="project" value="UniProtKB-UniPathway"/>
</dbReference>
<protein>
    <recommendedName>
        <fullName evidence="4">Trehalose 6-phosphate phosphatase</fullName>
        <ecNumber evidence="4">3.1.3.12</ecNumber>
    </recommendedName>
</protein>
<dbReference type="GO" id="GO:0004805">
    <property type="term" value="F:trehalose-phosphatase activity"/>
    <property type="evidence" value="ECO:0007669"/>
    <property type="project" value="UniProtKB-EC"/>
</dbReference>
<evidence type="ECO:0000256" key="2">
    <source>
        <dbReference type="ARBA" id="ARBA00008770"/>
    </source>
</evidence>
<dbReference type="EC" id="3.1.3.12" evidence="4"/>
<dbReference type="InterPro" id="IPR003337">
    <property type="entry name" value="Trehalose_PPase"/>
</dbReference>
<comment type="function">
    <text evidence="4">Removes the phosphate from trehalose 6-phosphate to produce free trehalose.</text>
</comment>
<sequence>MTASDRPPSSADSLPEGVRDLLSGAEGLLLGLDFDGTLAPIVDDPEAATLAPAARPAVERLATRPGVALAVVSGRALSDLEKRVGIDGVVYAGNHGLELGYGGERAVHPAAFDRLGEIDRLCADLADRLADVPGCRIENKGVTATVHFRTVAGEAVPTVVDAVERAVGETEGVRMTEGDCIREIRPAVAWDKGDAMRSIASVLPDDRPAMYVGDDATDEDAFAAIQPEGAGVHVAREGTTFETVAACRLDGRASVPPFLELLAGATADFDAAPGWRGTDPLADPFGRTES</sequence>
<dbReference type="SUPFAM" id="SSF56784">
    <property type="entry name" value="HAD-like"/>
    <property type="match status" value="1"/>
</dbReference>
<dbReference type="EMBL" id="WUUS01000009">
    <property type="protein sequence ID" value="MXR42494.1"/>
    <property type="molecule type" value="Genomic_DNA"/>
</dbReference>
<name>A0A6B0SUF7_9EURY</name>
<gene>
    <name evidence="5" type="primary">otsB</name>
    <name evidence="5" type="ORF">GRX01_14245</name>
</gene>
<evidence type="ECO:0000256" key="1">
    <source>
        <dbReference type="ARBA" id="ARBA00005199"/>
    </source>
</evidence>
<evidence type="ECO:0000256" key="3">
    <source>
        <dbReference type="ARBA" id="ARBA00022801"/>
    </source>
</evidence>
<dbReference type="Pfam" id="PF02358">
    <property type="entry name" value="Trehalose_PPase"/>
    <property type="match status" value="1"/>
</dbReference>
<dbReference type="OrthoDB" id="70105at2157"/>
<dbReference type="NCBIfam" id="TIGR00685">
    <property type="entry name" value="T6PP"/>
    <property type="match status" value="1"/>
</dbReference>
<dbReference type="PANTHER" id="PTHR43768">
    <property type="entry name" value="TREHALOSE 6-PHOSPHATE PHOSPHATASE"/>
    <property type="match status" value="1"/>
</dbReference>
<comment type="similarity">
    <text evidence="2 4">Belongs to the trehalose phosphatase family.</text>
</comment>
<dbReference type="GO" id="GO:0046872">
    <property type="term" value="F:metal ion binding"/>
    <property type="evidence" value="ECO:0007669"/>
    <property type="project" value="UniProtKB-KW"/>
</dbReference>
<comment type="catalytic activity">
    <reaction evidence="4">
        <text>alpha,alpha-trehalose 6-phosphate + H2O = alpha,alpha-trehalose + phosphate</text>
        <dbReference type="Rhea" id="RHEA:23420"/>
        <dbReference type="ChEBI" id="CHEBI:15377"/>
        <dbReference type="ChEBI" id="CHEBI:16551"/>
        <dbReference type="ChEBI" id="CHEBI:43474"/>
        <dbReference type="ChEBI" id="CHEBI:58429"/>
        <dbReference type="EC" id="3.1.3.12"/>
    </reaction>
</comment>
<evidence type="ECO:0000313" key="5">
    <source>
        <dbReference type="EMBL" id="MXR42494.1"/>
    </source>
</evidence>
<comment type="cofactor">
    <cofactor evidence="4">
        <name>Mg(2+)</name>
        <dbReference type="ChEBI" id="CHEBI:18420"/>
    </cofactor>
</comment>
<keyword evidence="4" id="KW-0479">Metal-binding</keyword>
<comment type="caution">
    <text evidence="5">The sequence shown here is derived from an EMBL/GenBank/DDBJ whole genome shotgun (WGS) entry which is preliminary data.</text>
</comment>
<keyword evidence="3 4" id="KW-0378">Hydrolase</keyword>
<dbReference type="AlphaFoldDB" id="A0A6B0SUF7"/>
<evidence type="ECO:0000256" key="4">
    <source>
        <dbReference type="RuleBase" id="RU361117"/>
    </source>
</evidence>
<dbReference type="UniPathway" id="UPA00299"/>
<reference evidence="5 6" key="1">
    <citation type="submission" date="2019-12" db="EMBL/GenBank/DDBJ databases">
        <title>Isolation and characterization of three novel carbon monoxide-oxidizing members of Halobacteria from salione crusts and soils.</title>
        <authorList>
            <person name="Myers M.R."/>
            <person name="King G.M."/>
        </authorList>
    </citation>
    <scope>NUCLEOTIDE SEQUENCE [LARGE SCALE GENOMIC DNA]</scope>
    <source>
        <strain evidence="5 6">WSA2</strain>
    </source>
</reference>
<keyword evidence="4" id="KW-0460">Magnesium</keyword>
<dbReference type="Gene3D" id="3.40.50.1000">
    <property type="entry name" value="HAD superfamily/HAD-like"/>
    <property type="match status" value="1"/>
</dbReference>
<dbReference type="InterPro" id="IPR044651">
    <property type="entry name" value="OTSB-like"/>
</dbReference>
<dbReference type="Proteomes" id="UP000437065">
    <property type="component" value="Unassembled WGS sequence"/>
</dbReference>
<dbReference type="PANTHER" id="PTHR43768:SF3">
    <property type="entry name" value="TREHALOSE 6-PHOSPHATE PHOSPHATASE"/>
    <property type="match status" value="1"/>
</dbReference>
<keyword evidence="6" id="KW-1185">Reference proteome</keyword>